<gene>
    <name evidence="1" type="ORF">AEK19_MT1768</name>
</gene>
<protein>
    <submittedName>
        <fullName evidence="1">Uncharacterized protein</fullName>
    </submittedName>
</protein>
<dbReference type="AlphaFoldDB" id="A0A1Y0B3E1"/>
<reference evidence="1" key="1">
    <citation type="submission" date="2017-03" db="EMBL/GenBank/DDBJ databases">
        <title>The mitochondrial genome of the carnivorous plant Utricularia reniformis (Lentibulariaceae): structure, comparative analysis and evolutionary landmarks.</title>
        <authorList>
            <person name="Silva S.R."/>
            <person name="Alvarenga D.O."/>
            <person name="Michael T.P."/>
            <person name="Miranda V.F.O."/>
            <person name="Varani A.M."/>
        </authorList>
    </citation>
    <scope>NUCLEOTIDE SEQUENCE</scope>
</reference>
<proteinExistence type="predicted"/>
<dbReference type="EMBL" id="KY774314">
    <property type="protein sequence ID" value="ART31942.1"/>
    <property type="molecule type" value="Genomic_DNA"/>
</dbReference>
<organism evidence="1">
    <name type="scientific">Utricularia reniformis</name>
    <dbReference type="NCBI Taxonomy" id="192314"/>
    <lineage>
        <taxon>Eukaryota</taxon>
        <taxon>Viridiplantae</taxon>
        <taxon>Streptophyta</taxon>
        <taxon>Embryophyta</taxon>
        <taxon>Tracheophyta</taxon>
        <taxon>Spermatophyta</taxon>
        <taxon>Magnoliopsida</taxon>
        <taxon>eudicotyledons</taxon>
        <taxon>Gunneridae</taxon>
        <taxon>Pentapetalae</taxon>
        <taxon>asterids</taxon>
        <taxon>lamiids</taxon>
        <taxon>Lamiales</taxon>
        <taxon>Lentibulariaceae</taxon>
        <taxon>Utricularia</taxon>
    </lineage>
</organism>
<geneLocation type="mitochondrion" evidence="1"/>
<evidence type="ECO:0000313" key="1">
    <source>
        <dbReference type="EMBL" id="ART31942.1"/>
    </source>
</evidence>
<name>A0A1Y0B3E1_9LAMI</name>
<keyword evidence="1" id="KW-0496">Mitochondrion</keyword>
<sequence>MSRPVKAARPKCERIDGNALSTMCSKWLQDEWLLQQANKALEASQD</sequence>
<accession>A0A1Y0B3E1</accession>